<reference evidence="1" key="1">
    <citation type="submission" date="2019-02" db="EMBL/GenBank/DDBJ databases">
        <authorList>
            <person name="Gruber-Vodicka R. H."/>
            <person name="Seah K. B. B."/>
        </authorList>
    </citation>
    <scope>NUCLEOTIDE SEQUENCE</scope>
    <source>
        <strain evidence="1">BECK_BY1</strain>
    </source>
</reference>
<gene>
    <name evidence="1" type="ORF">BECKTUN1418D_GA0071000_101814</name>
</gene>
<organism evidence="1">
    <name type="scientific">Candidatus Kentrum sp. TUN</name>
    <dbReference type="NCBI Taxonomy" id="2126343"/>
    <lineage>
        <taxon>Bacteria</taxon>
        <taxon>Pseudomonadati</taxon>
        <taxon>Pseudomonadota</taxon>
        <taxon>Gammaproteobacteria</taxon>
        <taxon>Candidatus Kentrum</taxon>
    </lineage>
</organism>
<name>A0A450ZIN5_9GAMM</name>
<proteinExistence type="predicted"/>
<sequence length="42" mass="5135">MIALIIIKSQLHLFYLKLFYGKIKNYKGNNYVIYRKNNRKTI</sequence>
<dbReference type="EMBL" id="CAADFX010000018">
    <property type="protein sequence ID" value="VFK53634.1"/>
    <property type="molecule type" value="Genomic_DNA"/>
</dbReference>
<protein>
    <submittedName>
        <fullName evidence="1">Uncharacterized protein</fullName>
    </submittedName>
</protein>
<dbReference type="AlphaFoldDB" id="A0A450ZIN5"/>
<accession>A0A450ZIN5</accession>
<evidence type="ECO:0000313" key="1">
    <source>
        <dbReference type="EMBL" id="VFK53634.1"/>
    </source>
</evidence>